<dbReference type="STRING" id="767519.SAMN05216559_2157"/>
<dbReference type="Pfam" id="PF11495">
    <property type="entry name" value="Regulator_TrmB"/>
    <property type="match status" value="1"/>
</dbReference>
<dbReference type="OrthoDB" id="96194at2157"/>
<dbReference type="InterPro" id="IPR002831">
    <property type="entry name" value="Tscrpt_reg_TrmB_N"/>
</dbReference>
<dbReference type="Gene3D" id="1.10.10.10">
    <property type="entry name" value="Winged helix-like DNA-binding domain superfamily/Winged helix DNA-binding domain"/>
    <property type="match status" value="1"/>
</dbReference>
<dbReference type="InterPro" id="IPR036390">
    <property type="entry name" value="WH_DNA-bd_sf"/>
</dbReference>
<protein>
    <submittedName>
        <fullName evidence="4">Sugar-specific transcriptional regulator TrmB</fullName>
    </submittedName>
</protein>
<comment type="similarity">
    <text evidence="1">Belongs to the transcriptional regulator TrmB family.</text>
</comment>
<dbReference type="PANTHER" id="PTHR34293">
    <property type="entry name" value="HTH-TYPE TRANSCRIPTIONAL REGULATOR TRMBL2"/>
    <property type="match status" value="1"/>
</dbReference>
<accession>A0A1I6L6J8</accession>
<dbReference type="SUPFAM" id="SSF159071">
    <property type="entry name" value="TrmB C-terminal domain-like"/>
    <property type="match status" value="1"/>
</dbReference>
<dbReference type="AlphaFoldDB" id="A0A1I6L6J8"/>
<proteinExistence type="inferred from homology"/>
<dbReference type="SUPFAM" id="SSF46785">
    <property type="entry name" value="Winged helix' DNA-binding domain"/>
    <property type="match status" value="1"/>
</dbReference>
<name>A0A1I6L6J8_9EURY</name>
<dbReference type="PANTHER" id="PTHR34293:SF1">
    <property type="entry name" value="HTH-TYPE TRANSCRIPTIONAL REGULATOR TRMBL2"/>
    <property type="match status" value="1"/>
</dbReference>
<evidence type="ECO:0000313" key="4">
    <source>
        <dbReference type="EMBL" id="SFR99121.1"/>
    </source>
</evidence>
<feature type="domain" description="Transcription regulator TrmB N-terminal" evidence="2">
    <location>
        <begin position="14"/>
        <end position="74"/>
    </location>
</feature>
<sequence length="357" mass="39699">MDRRTLLDGLVDGGLSEYQADAYLTLLERGTSPAVDVAKNCSIPVPRIYDILNELEQMGYVETLDRDKLHARACDPVEFIEDLHHKSARLSDVASEIEDRWEHSPLGEHEINVTKHAQTVLDHAEAKIRDAEWVVDLAVTDRQLADLEGALEAAVANDVVVRASVYSEAGESSILDDHPVTDVVTEIRARSISGPFLAVMDRTVACLAPTERMPDPYGVVVNDELISFIFQWYFQTCLWAVWETHDQRRRYPVRYVSLKEFVCDVYPVWWEDAVISVTVEGIDTTSGEQRVVSGVITDVLFPGKDLTGTAPGLIQLAGQATVVVKTPDRVCTVGGWGALIEDVEARRITIDAIEWPA</sequence>
<keyword evidence="5" id="KW-1185">Reference proteome</keyword>
<feature type="domain" description="Transcription regulator TrmB C-terminal" evidence="3">
    <location>
        <begin position="111"/>
        <end position="351"/>
    </location>
</feature>
<evidence type="ECO:0000313" key="5">
    <source>
        <dbReference type="Proteomes" id="UP000199062"/>
    </source>
</evidence>
<dbReference type="EMBL" id="FOZK01000002">
    <property type="protein sequence ID" value="SFR99121.1"/>
    <property type="molecule type" value="Genomic_DNA"/>
</dbReference>
<dbReference type="InterPro" id="IPR036388">
    <property type="entry name" value="WH-like_DNA-bd_sf"/>
</dbReference>
<dbReference type="InterPro" id="IPR051797">
    <property type="entry name" value="TrmB-like"/>
</dbReference>
<dbReference type="Pfam" id="PF01978">
    <property type="entry name" value="TrmB"/>
    <property type="match status" value="1"/>
</dbReference>
<evidence type="ECO:0000256" key="1">
    <source>
        <dbReference type="ARBA" id="ARBA00007287"/>
    </source>
</evidence>
<dbReference type="InterPro" id="IPR021586">
    <property type="entry name" value="Tscrpt_reg_TrmB_C"/>
</dbReference>
<organism evidence="4 5">
    <name type="scientific">Halomicrobium zhouii</name>
    <dbReference type="NCBI Taxonomy" id="767519"/>
    <lineage>
        <taxon>Archaea</taxon>
        <taxon>Methanobacteriati</taxon>
        <taxon>Methanobacteriota</taxon>
        <taxon>Stenosarchaea group</taxon>
        <taxon>Halobacteria</taxon>
        <taxon>Halobacteriales</taxon>
        <taxon>Haloarculaceae</taxon>
        <taxon>Halomicrobium</taxon>
    </lineage>
</organism>
<evidence type="ECO:0000259" key="3">
    <source>
        <dbReference type="Pfam" id="PF11495"/>
    </source>
</evidence>
<reference evidence="4 5" key="1">
    <citation type="submission" date="2016-10" db="EMBL/GenBank/DDBJ databases">
        <authorList>
            <person name="de Groot N.N."/>
        </authorList>
    </citation>
    <scope>NUCLEOTIDE SEQUENCE [LARGE SCALE GENOMIC DNA]</scope>
    <source>
        <strain evidence="4 5">CGMCC 1.10457</strain>
    </source>
</reference>
<gene>
    <name evidence="4" type="ORF">SAMN05216559_2157</name>
</gene>
<evidence type="ECO:0000259" key="2">
    <source>
        <dbReference type="Pfam" id="PF01978"/>
    </source>
</evidence>
<dbReference type="Proteomes" id="UP000199062">
    <property type="component" value="Unassembled WGS sequence"/>
</dbReference>